<dbReference type="Proteomes" id="UP001159363">
    <property type="component" value="Chromosome 1"/>
</dbReference>
<feature type="domain" description="C2H2-type" evidence="2">
    <location>
        <begin position="111"/>
        <end position="139"/>
    </location>
</feature>
<evidence type="ECO:0000313" key="4">
    <source>
        <dbReference type="Proteomes" id="UP001159363"/>
    </source>
</evidence>
<feature type="domain" description="C2H2-type" evidence="2">
    <location>
        <begin position="82"/>
        <end position="109"/>
    </location>
</feature>
<gene>
    <name evidence="3" type="ORF">PR048_000170</name>
</gene>
<reference evidence="3 4" key="1">
    <citation type="submission" date="2023-02" db="EMBL/GenBank/DDBJ databases">
        <title>LHISI_Scaffold_Assembly.</title>
        <authorList>
            <person name="Stuart O.P."/>
            <person name="Cleave R."/>
            <person name="Magrath M.J.L."/>
            <person name="Mikheyev A.S."/>
        </authorList>
    </citation>
    <scope>NUCLEOTIDE SEQUENCE [LARGE SCALE GENOMIC DNA]</scope>
    <source>
        <strain evidence="3">Daus_M_001</strain>
        <tissue evidence="3">Leg muscle</tissue>
    </source>
</reference>
<dbReference type="Gene3D" id="3.30.160.60">
    <property type="entry name" value="Classic Zinc Finger"/>
    <property type="match status" value="1"/>
</dbReference>
<evidence type="ECO:0000259" key="2">
    <source>
        <dbReference type="PROSITE" id="PS50157"/>
    </source>
</evidence>
<sequence length="139" mass="15688">MGTILASESVPPTEENCALDCDMKPLVIADLPALVSTVSRFSLHIDSQKWMSSGMESHVVADHGSSAYSYVNAGLLGPQKNFPCSRCGKSYDYKRNLWRHQKYECGKQPLFQCPFCPTKTSHKCHLMTHIRNIHHTQDY</sequence>
<proteinExistence type="predicted"/>
<evidence type="ECO:0000256" key="1">
    <source>
        <dbReference type="PROSITE-ProRule" id="PRU00042"/>
    </source>
</evidence>
<organism evidence="3 4">
    <name type="scientific">Dryococelus australis</name>
    <dbReference type="NCBI Taxonomy" id="614101"/>
    <lineage>
        <taxon>Eukaryota</taxon>
        <taxon>Metazoa</taxon>
        <taxon>Ecdysozoa</taxon>
        <taxon>Arthropoda</taxon>
        <taxon>Hexapoda</taxon>
        <taxon>Insecta</taxon>
        <taxon>Pterygota</taxon>
        <taxon>Neoptera</taxon>
        <taxon>Polyneoptera</taxon>
        <taxon>Phasmatodea</taxon>
        <taxon>Verophasmatodea</taxon>
        <taxon>Anareolatae</taxon>
        <taxon>Phasmatidae</taxon>
        <taxon>Eurycanthinae</taxon>
        <taxon>Dryococelus</taxon>
    </lineage>
</organism>
<protein>
    <recommendedName>
        <fullName evidence="2">C2H2-type domain-containing protein</fullName>
    </recommendedName>
</protein>
<keyword evidence="1" id="KW-0479">Metal-binding</keyword>
<name>A0ABQ9IG45_9NEOP</name>
<keyword evidence="1" id="KW-0863">Zinc-finger</keyword>
<accession>A0ABQ9IG45</accession>
<keyword evidence="4" id="KW-1185">Reference proteome</keyword>
<dbReference type="SUPFAM" id="SSF57667">
    <property type="entry name" value="beta-beta-alpha zinc fingers"/>
    <property type="match status" value="1"/>
</dbReference>
<evidence type="ECO:0000313" key="3">
    <source>
        <dbReference type="EMBL" id="KAJ8894863.1"/>
    </source>
</evidence>
<dbReference type="InterPro" id="IPR013087">
    <property type="entry name" value="Znf_C2H2_type"/>
</dbReference>
<dbReference type="InterPro" id="IPR036236">
    <property type="entry name" value="Znf_C2H2_sf"/>
</dbReference>
<dbReference type="SMART" id="SM00355">
    <property type="entry name" value="ZnF_C2H2"/>
    <property type="match status" value="2"/>
</dbReference>
<dbReference type="PROSITE" id="PS50157">
    <property type="entry name" value="ZINC_FINGER_C2H2_2"/>
    <property type="match status" value="2"/>
</dbReference>
<comment type="caution">
    <text evidence="3">The sequence shown here is derived from an EMBL/GenBank/DDBJ whole genome shotgun (WGS) entry which is preliminary data.</text>
</comment>
<dbReference type="EMBL" id="JARBHB010000001">
    <property type="protein sequence ID" value="KAJ8894863.1"/>
    <property type="molecule type" value="Genomic_DNA"/>
</dbReference>
<keyword evidence="1" id="KW-0862">Zinc</keyword>